<name>A0A0G2HIT2_9SYNE</name>
<accession>A0A0G2HIT2</accession>
<gene>
    <name evidence="2" type="ORF">TE42_10475</name>
</gene>
<dbReference type="Proteomes" id="UP000035067">
    <property type="component" value="Unassembled WGS sequence"/>
</dbReference>
<feature type="compositionally biased region" description="Basic and acidic residues" evidence="1">
    <location>
        <begin position="1"/>
        <end position="23"/>
    </location>
</feature>
<feature type="region of interest" description="Disordered" evidence="1">
    <location>
        <begin position="1"/>
        <end position="27"/>
    </location>
</feature>
<proteinExistence type="predicted"/>
<comment type="caution">
    <text evidence="2">The sequence shown here is derived from an EMBL/GenBank/DDBJ whole genome shotgun (WGS) entry which is preliminary data.</text>
</comment>
<feature type="compositionally biased region" description="Low complexity" evidence="1">
    <location>
        <begin position="100"/>
        <end position="113"/>
    </location>
</feature>
<dbReference type="AlphaFoldDB" id="A0A0G2HIT2"/>
<protein>
    <submittedName>
        <fullName evidence="2">Uncharacterized protein</fullName>
    </submittedName>
</protein>
<reference evidence="2 3" key="1">
    <citation type="submission" date="2015-01" db="EMBL/GenBank/DDBJ databases">
        <title>Lifestyle Evolution in Cyanobacterial Symbionts of Sponges.</title>
        <authorList>
            <person name="Burgsdorf I."/>
            <person name="Slaby B.M."/>
            <person name="Handley K.M."/>
            <person name="Haber M."/>
            <person name="Blom J."/>
            <person name="Marshall C.W."/>
            <person name="Gilbert J.A."/>
            <person name="Hentschel U."/>
            <person name="Steindler L."/>
        </authorList>
    </citation>
    <scope>NUCLEOTIDE SEQUENCE [LARGE SCALE GENOMIC DNA]</scope>
    <source>
        <strain evidence="2">SP3</strain>
    </source>
</reference>
<evidence type="ECO:0000313" key="2">
    <source>
        <dbReference type="EMBL" id="KKZ10265.1"/>
    </source>
</evidence>
<evidence type="ECO:0000313" key="3">
    <source>
        <dbReference type="Proteomes" id="UP000035067"/>
    </source>
</evidence>
<feature type="region of interest" description="Disordered" evidence="1">
    <location>
        <begin position="55"/>
        <end position="122"/>
    </location>
</feature>
<dbReference type="EMBL" id="JXQG01000104">
    <property type="protein sequence ID" value="KKZ10265.1"/>
    <property type="molecule type" value="Genomic_DNA"/>
</dbReference>
<evidence type="ECO:0000256" key="1">
    <source>
        <dbReference type="SAM" id="MobiDB-lite"/>
    </source>
</evidence>
<sequence>MGRGQDERMDELRAQTRERRTDMEEGVAQVRAERKELRAELKVDNQLTALTALVGQNWFGRNTHSPPNPTHSHKRQPHDSNGSETPPSLQTVETQSARAGTLSLTTRTNTGTSILKPTPCRC</sequence>
<organism evidence="2 3">
    <name type="scientific">Candidatus Synechococcus spongiarum SP3</name>
    <dbReference type="NCBI Taxonomy" id="1604020"/>
    <lineage>
        <taxon>Bacteria</taxon>
        <taxon>Bacillati</taxon>
        <taxon>Cyanobacteriota</taxon>
        <taxon>Cyanophyceae</taxon>
        <taxon>Synechococcales</taxon>
        <taxon>Synechococcaceae</taxon>
        <taxon>Synechococcus</taxon>
    </lineage>
</organism>
<feature type="compositionally biased region" description="Polar residues" evidence="1">
    <location>
        <begin position="79"/>
        <end position="98"/>
    </location>
</feature>
<dbReference type="PATRIC" id="fig|1604020.3.peg.812"/>